<comment type="caution">
    <text evidence="2">The sequence shown here is derived from an EMBL/GenBank/DDBJ whole genome shotgun (WGS) entry which is preliminary data.</text>
</comment>
<evidence type="ECO:0000313" key="2">
    <source>
        <dbReference type="EMBL" id="MFC7436057.1"/>
    </source>
</evidence>
<reference evidence="3" key="1">
    <citation type="journal article" date="2019" name="Int. J. Syst. Evol. Microbiol.">
        <title>The Global Catalogue of Microorganisms (GCM) 10K type strain sequencing project: providing services to taxonomists for standard genome sequencing and annotation.</title>
        <authorList>
            <consortium name="The Broad Institute Genomics Platform"/>
            <consortium name="The Broad Institute Genome Sequencing Center for Infectious Disease"/>
            <person name="Wu L."/>
            <person name="Ma J."/>
        </authorList>
    </citation>
    <scope>NUCLEOTIDE SEQUENCE [LARGE SCALE GENOMIC DNA]</scope>
    <source>
        <strain evidence="3">CCUG 54518</strain>
    </source>
</reference>
<proteinExistence type="predicted"/>
<keyword evidence="3" id="KW-1185">Reference proteome</keyword>
<evidence type="ECO:0000256" key="1">
    <source>
        <dbReference type="SAM" id="Phobius"/>
    </source>
</evidence>
<organism evidence="2 3">
    <name type="scientific">Hydrogenophaga bisanensis</name>
    <dbReference type="NCBI Taxonomy" id="439611"/>
    <lineage>
        <taxon>Bacteria</taxon>
        <taxon>Pseudomonadati</taxon>
        <taxon>Pseudomonadota</taxon>
        <taxon>Betaproteobacteria</taxon>
        <taxon>Burkholderiales</taxon>
        <taxon>Comamonadaceae</taxon>
        <taxon>Hydrogenophaga</taxon>
    </lineage>
</organism>
<dbReference type="Proteomes" id="UP001596495">
    <property type="component" value="Unassembled WGS sequence"/>
</dbReference>
<keyword evidence="1" id="KW-1133">Transmembrane helix</keyword>
<keyword evidence="1" id="KW-0812">Transmembrane</keyword>
<sequence length="87" mass="9321">MPVAQSAVSLLWWLPYIALPAAAGCIVAASWYAYRGLWLRWHREVPIADPIVAKLVTGIKPPPDLGYAAAWLVAGVVIAGLTITLAQ</sequence>
<gene>
    <name evidence="2" type="ORF">ACFQNJ_16195</name>
</gene>
<name>A0ABW2RD61_9BURK</name>
<dbReference type="EMBL" id="JBHTBX010000013">
    <property type="protein sequence ID" value="MFC7436057.1"/>
    <property type="molecule type" value="Genomic_DNA"/>
</dbReference>
<evidence type="ECO:0000313" key="3">
    <source>
        <dbReference type="Proteomes" id="UP001596495"/>
    </source>
</evidence>
<accession>A0ABW2RD61</accession>
<keyword evidence="1" id="KW-0472">Membrane</keyword>
<protein>
    <submittedName>
        <fullName evidence="2">Uncharacterized protein</fullName>
    </submittedName>
</protein>
<feature type="transmembrane region" description="Helical" evidence="1">
    <location>
        <begin position="12"/>
        <end position="34"/>
    </location>
</feature>
<dbReference type="RefSeq" id="WP_382259423.1">
    <property type="nucleotide sequence ID" value="NZ_JBHTBX010000013.1"/>
</dbReference>
<feature type="transmembrane region" description="Helical" evidence="1">
    <location>
        <begin position="65"/>
        <end position="86"/>
    </location>
</feature>